<accession>A0A7G9A4N6</accession>
<evidence type="ECO:0000313" key="1">
    <source>
        <dbReference type="EMBL" id="QNL31709.1"/>
    </source>
</evidence>
<sequence length="78" mass="8970">MFEFESKLLSSPQQRKIMPQPFLVTAFIPEIDRRSIVLSTKIGESESDRFRKILASKGQSISAYLREVIRKEINAAIE</sequence>
<protein>
    <submittedName>
        <fullName evidence="1">Uncharacterized protein</fullName>
    </submittedName>
</protein>
<dbReference type="EMBL" id="MT840189">
    <property type="protein sequence ID" value="QNL31709.1"/>
    <property type="molecule type" value="Genomic_DNA"/>
</dbReference>
<name>A0A7G9A4N6_9VIRU</name>
<organism evidence="1">
    <name type="scientific">Bacteriophage sp</name>
    <dbReference type="NCBI Taxonomy" id="38018"/>
    <lineage>
        <taxon>Viruses</taxon>
    </lineage>
</organism>
<reference evidence="1" key="1">
    <citation type="submission" date="2020-07" db="EMBL/GenBank/DDBJ databases">
        <title>Dissolved microcystin release linked to lysis of a Microcystis spp. bloom in Lake Erie (USA) attributed to a novel cyanophage.</title>
        <authorList>
            <person name="McKindles K.M."/>
            <person name="Manes M.A."/>
            <person name="DeMarco J.R."/>
            <person name="McClure A."/>
            <person name="McKay R.M."/>
            <person name="Davis T.W."/>
            <person name="Bullerjahn G.S."/>
        </authorList>
    </citation>
    <scope>NUCLEOTIDE SEQUENCE</scope>
</reference>
<proteinExistence type="predicted"/>